<dbReference type="Pfam" id="PF03834">
    <property type="entry name" value="Rad10"/>
    <property type="match status" value="1"/>
</dbReference>
<dbReference type="Pfam" id="PF14520">
    <property type="entry name" value="HHH_5"/>
    <property type="match status" value="1"/>
</dbReference>
<feature type="region of interest" description="Disordered" evidence="7">
    <location>
        <begin position="295"/>
        <end position="338"/>
    </location>
</feature>
<comment type="similarity">
    <text evidence="2">Belongs to the ERCC1/RAD10/SWI10 family.</text>
</comment>
<evidence type="ECO:0000313" key="10">
    <source>
        <dbReference type="RefSeq" id="XP_022968744.1"/>
    </source>
</evidence>
<dbReference type="GO" id="GO:0006302">
    <property type="term" value="P:double-strand break repair"/>
    <property type="evidence" value="ECO:0007669"/>
    <property type="project" value="UniProtKB-ARBA"/>
</dbReference>
<dbReference type="Gene3D" id="3.40.50.10130">
    <property type="match status" value="1"/>
</dbReference>
<keyword evidence="6" id="KW-0539">Nucleus</keyword>
<accession>A0A6J1I0J7</accession>
<dbReference type="AlphaFoldDB" id="A0A6J1I0J7"/>
<keyword evidence="5" id="KW-0234">DNA repair</keyword>
<feature type="region of interest" description="Disordered" evidence="7">
    <location>
        <begin position="57"/>
        <end position="102"/>
    </location>
</feature>
<dbReference type="InterPro" id="IPR004579">
    <property type="entry name" value="ERCC1/RAD10/SWI10"/>
</dbReference>
<dbReference type="NCBIfam" id="TIGR00597">
    <property type="entry name" value="rad10"/>
    <property type="match status" value="1"/>
</dbReference>
<feature type="region of interest" description="Disordered" evidence="7">
    <location>
        <begin position="351"/>
        <end position="371"/>
    </location>
</feature>
<feature type="domain" description="ERCC1-like central" evidence="8">
    <location>
        <begin position="113"/>
        <end position="225"/>
    </location>
</feature>
<keyword evidence="4" id="KW-0238">DNA-binding</keyword>
<dbReference type="FunFam" id="3.40.50.10130:FF:000001">
    <property type="entry name" value="DNA excision repair protein ERCC-1"/>
    <property type="match status" value="1"/>
</dbReference>
<name>A0A6J1I0J7_CUCMA</name>
<dbReference type="GO" id="GO:0003684">
    <property type="term" value="F:damaged DNA binding"/>
    <property type="evidence" value="ECO:0007669"/>
    <property type="project" value="InterPro"/>
</dbReference>
<dbReference type="RefSeq" id="XP_022968744.1">
    <property type="nucleotide sequence ID" value="XM_023112976.1"/>
</dbReference>
<dbReference type="GeneID" id="111467887"/>
<organism evidence="9 10">
    <name type="scientific">Cucurbita maxima</name>
    <name type="common">Pumpkin</name>
    <name type="synonym">Winter squash</name>
    <dbReference type="NCBI Taxonomy" id="3661"/>
    <lineage>
        <taxon>Eukaryota</taxon>
        <taxon>Viridiplantae</taxon>
        <taxon>Streptophyta</taxon>
        <taxon>Embryophyta</taxon>
        <taxon>Tracheophyta</taxon>
        <taxon>Spermatophyta</taxon>
        <taxon>Magnoliopsida</taxon>
        <taxon>eudicotyledons</taxon>
        <taxon>Gunneridae</taxon>
        <taxon>Pentapetalae</taxon>
        <taxon>rosids</taxon>
        <taxon>fabids</taxon>
        <taxon>Cucurbitales</taxon>
        <taxon>Cucurbitaceae</taxon>
        <taxon>Cucurbiteae</taxon>
        <taxon>Cucurbita</taxon>
    </lineage>
</organism>
<dbReference type="InterPro" id="IPR011335">
    <property type="entry name" value="Restrct_endonuc-II-like"/>
</dbReference>
<dbReference type="InterPro" id="IPR047260">
    <property type="entry name" value="ERCC1-like_central_dom"/>
</dbReference>
<protein>
    <submittedName>
        <fullName evidence="10">DNA excision repair protein ERCC-1 isoform X2</fullName>
    </submittedName>
</protein>
<dbReference type="SUPFAM" id="SSF52980">
    <property type="entry name" value="Restriction endonuclease-like"/>
    <property type="match status" value="1"/>
</dbReference>
<comment type="subcellular location">
    <subcellularLocation>
        <location evidence="1">Nucleus</location>
    </subcellularLocation>
</comment>
<dbReference type="GO" id="GO:0070522">
    <property type="term" value="C:ERCC4-ERCC1 complex"/>
    <property type="evidence" value="ECO:0007669"/>
    <property type="project" value="TreeGrafter"/>
</dbReference>
<evidence type="ECO:0000256" key="5">
    <source>
        <dbReference type="ARBA" id="ARBA00023204"/>
    </source>
</evidence>
<gene>
    <name evidence="10" type="primary">LOC111467887</name>
</gene>
<evidence type="ECO:0000256" key="4">
    <source>
        <dbReference type="ARBA" id="ARBA00023125"/>
    </source>
</evidence>
<sequence>MEQGDEEENLQQTAAHKKMKTIIKISSYQEVIDSSQPKSQSFSQAFAFLKSTEFYSPPPQPVPASSSQSLPDSDITNPRKNDQLDTSCSSTSASAATPANSLSASSSVTRNAILVSNRQRGNPLLKHIRNVRWTFADVVPDYLLGRSSCALYLSLRYHLLHPDYLYYRIRELQKNFKLRVVLCHVDVEDVVKPLLEVTKTALLHDCTLLCAWSLEECGRYLETIKVYENKPADLIQVRHVNKTDVVTLGTTFGSLSHVMDASMEDLARCPGIGERKVRRLYDTFHEPFKRVVSTHPAVLETPTQNNTEPRLVGEEQDVDGKSTEDASQHKKEPELNIKSALSAAFAKYSAKIGKSSKPEGEEKEHENSNSQ</sequence>
<evidence type="ECO:0000313" key="9">
    <source>
        <dbReference type="Proteomes" id="UP000504608"/>
    </source>
</evidence>
<evidence type="ECO:0000256" key="7">
    <source>
        <dbReference type="SAM" id="MobiDB-lite"/>
    </source>
</evidence>
<reference evidence="10" key="1">
    <citation type="submission" date="2025-08" db="UniProtKB">
        <authorList>
            <consortium name="RefSeq"/>
        </authorList>
    </citation>
    <scope>IDENTIFICATION</scope>
    <source>
        <tissue evidence="10">Young leaves</tissue>
    </source>
</reference>
<dbReference type="InterPro" id="IPR010994">
    <property type="entry name" value="RuvA_2-like"/>
</dbReference>
<evidence type="ECO:0000259" key="8">
    <source>
        <dbReference type="Pfam" id="PF03834"/>
    </source>
</evidence>
<dbReference type="GO" id="GO:0003697">
    <property type="term" value="F:single-stranded DNA binding"/>
    <property type="evidence" value="ECO:0007669"/>
    <property type="project" value="TreeGrafter"/>
</dbReference>
<feature type="compositionally biased region" description="Basic and acidic residues" evidence="7">
    <location>
        <begin position="318"/>
        <end position="335"/>
    </location>
</feature>
<feature type="compositionally biased region" description="Basic and acidic residues" evidence="7">
    <location>
        <begin position="356"/>
        <end position="371"/>
    </location>
</feature>
<feature type="compositionally biased region" description="Low complexity" evidence="7">
    <location>
        <begin position="86"/>
        <end position="102"/>
    </location>
</feature>
<dbReference type="PANTHER" id="PTHR12749:SF0">
    <property type="entry name" value="DNA EXCISION REPAIR PROTEIN ERCC-1"/>
    <property type="match status" value="1"/>
</dbReference>
<evidence type="ECO:0000256" key="1">
    <source>
        <dbReference type="ARBA" id="ARBA00004123"/>
    </source>
</evidence>
<dbReference type="GO" id="GO:0006312">
    <property type="term" value="P:mitotic recombination"/>
    <property type="evidence" value="ECO:0007669"/>
    <property type="project" value="TreeGrafter"/>
</dbReference>
<dbReference type="CDD" id="cd22325">
    <property type="entry name" value="ERCC1_C-like"/>
    <property type="match status" value="1"/>
</dbReference>
<proteinExistence type="inferred from homology"/>
<evidence type="ECO:0000256" key="3">
    <source>
        <dbReference type="ARBA" id="ARBA00022763"/>
    </source>
</evidence>
<dbReference type="GO" id="GO:0000110">
    <property type="term" value="C:nucleotide-excision repair factor 1 complex"/>
    <property type="evidence" value="ECO:0007669"/>
    <property type="project" value="TreeGrafter"/>
</dbReference>
<keyword evidence="9" id="KW-1185">Reference proteome</keyword>
<dbReference type="PANTHER" id="PTHR12749">
    <property type="entry name" value="EXCISION REPAIR CROSS-COMPLEMENTING 1 ERCC1"/>
    <property type="match status" value="1"/>
</dbReference>
<evidence type="ECO:0000256" key="2">
    <source>
        <dbReference type="ARBA" id="ARBA00008283"/>
    </source>
</evidence>
<dbReference type="SUPFAM" id="SSF47781">
    <property type="entry name" value="RuvA domain 2-like"/>
    <property type="match status" value="1"/>
</dbReference>
<evidence type="ECO:0000256" key="6">
    <source>
        <dbReference type="ARBA" id="ARBA00023242"/>
    </source>
</evidence>
<keyword evidence="3" id="KW-0227">DNA damage</keyword>
<dbReference type="Gene3D" id="1.10.150.20">
    <property type="entry name" value="5' to 3' exonuclease, C-terminal subdomain"/>
    <property type="match status" value="1"/>
</dbReference>
<dbReference type="Proteomes" id="UP000504608">
    <property type="component" value="Unplaced"/>
</dbReference>
<dbReference type="GO" id="GO:0070914">
    <property type="term" value="P:UV-damage excision repair"/>
    <property type="evidence" value="ECO:0007669"/>
    <property type="project" value="TreeGrafter"/>
</dbReference>